<sequence>MNNFSQCHAGIVRHLDTFGELPALLAPAQRAREVAEDIVKFFRAAAFEHHEEEERELFPAVLGSSAPGEERALVKQMIDALTREHRDIEKQWNALEPQLKKVAKGQAVDIDPQAIASLVAQYKAHARFEELEFLPLSEKILGRNSDHMAALGLSLHMRHQPIFLGHI</sequence>
<dbReference type="AlphaFoldDB" id="A0A853IV67"/>
<comment type="caution">
    <text evidence="2">The sequence shown here is derived from an EMBL/GenBank/DDBJ whole genome shotgun (WGS) entry which is preliminary data.</text>
</comment>
<evidence type="ECO:0000313" key="2">
    <source>
        <dbReference type="EMBL" id="NZA00810.1"/>
    </source>
</evidence>
<dbReference type="RefSeq" id="WP_180551646.1">
    <property type="nucleotide sequence ID" value="NZ_JACCKX010000001.1"/>
</dbReference>
<evidence type="ECO:0000313" key="3">
    <source>
        <dbReference type="Proteomes" id="UP000589716"/>
    </source>
</evidence>
<evidence type="ECO:0000259" key="1">
    <source>
        <dbReference type="Pfam" id="PF01814"/>
    </source>
</evidence>
<dbReference type="EMBL" id="JACCKX010000001">
    <property type="protein sequence ID" value="NZA00810.1"/>
    <property type="molecule type" value="Genomic_DNA"/>
</dbReference>
<feature type="domain" description="Hemerythrin-like" evidence="1">
    <location>
        <begin position="4"/>
        <end position="136"/>
    </location>
</feature>
<keyword evidence="3" id="KW-1185">Reference proteome</keyword>
<accession>A0A853IV67</accession>
<gene>
    <name evidence="2" type="ORF">H0I39_01685</name>
</gene>
<proteinExistence type="predicted"/>
<dbReference type="Pfam" id="PF01814">
    <property type="entry name" value="Hemerythrin"/>
    <property type="match status" value="1"/>
</dbReference>
<dbReference type="InterPro" id="IPR012312">
    <property type="entry name" value="Hemerythrin-like"/>
</dbReference>
<dbReference type="Gene3D" id="1.20.120.520">
    <property type="entry name" value="nmb1532 protein domain like"/>
    <property type="match status" value="1"/>
</dbReference>
<protein>
    <submittedName>
        <fullName evidence="2">Hemerythrin domain-containing protein</fullName>
    </submittedName>
</protein>
<dbReference type="Proteomes" id="UP000589716">
    <property type="component" value="Unassembled WGS sequence"/>
</dbReference>
<reference evidence="2 3" key="1">
    <citation type="submission" date="2020-07" db="EMBL/GenBank/DDBJ databases">
        <authorList>
            <person name="Maaloum M."/>
        </authorList>
    </citation>
    <scope>NUCLEOTIDE SEQUENCE [LARGE SCALE GENOMIC DNA]</scope>
    <source>
        <strain evidence="2 3">GCS-AN-3</strain>
    </source>
</reference>
<organism evidence="2 3">
    <name type="scientific">Ottowia beijingensis</name>
    <dbReference type="NCBI Taxonomy" id="1207057"/>
    <lineage>
        <taxon>Bacteria</taxon>
        <taxon>Pseudomonadati</taxon>
        <taxon>Pseudomonadota</taxon>
        <taxon>Betaproteobacteria</taxon>
        <taxon>Burkholderiales</taxon>
        <taxon>Comamonadaceae</taxon>
        <taxon>Ottowia</taxon>
    </lineage>
</organism>
<name>A0A853IV67_9BURK</name>